<evidence type="ECO:0000259" key="9">
    <source>
        <dbReference type="PROSITE" id="PS50011"/>
    </source>
</evidence>
<proteinExistence type="predicted"/>
<accession>A0A0J6FNW4</accession>
<dbReference type="Gene3D" id="3.30.200.20">
    <property type="entry name" value="Phosphorylase Kinase, domain 1"/>
    <property type="match status" value="1"/>
</dbReference>
<dbReference type="Gene3D" id="1.10.510.10">
    <property type="entry name" value="Transferase(Phosphotransferase) domain 1"/>
    <property type="match status" value="1"/>
</dbReference>
<protein>
    <recommendedName>
        <fullName evidence="1">non-specific serine/threonine protein kinase</fullName>
        <ecNumber evidence="1">2.7.11.1</ecNumber>
    </recommendedName>
</protein>
<keyword evidence="5" id="KW-0418">Kinase</keyword>
<dbReference type="Proteomes" id="UP000054567">
    <property type="component" value="Unassembled WGS sequence"/>
</dbReference>
<keyword evidence="4" id="KW-0547">Nucleotide-binding</keyword>
<dbReference type="GO" id="GO:0005524">
    <property type="term" value="F:ATP binding"/>
    <property type="evidence" value="ECO:0007669"/>
    <property type="project" value="UniProtKB-KW"/>
</dbReference>
<dbReference type="InterPro" id="IPR051334">
    <property type="entry name" value="SRPK"/>
</dbReference>
<keyword evidence="6" id="KW-0067">ATP-binding</keyword>
<keyword evidence="3" id="KW-0808">Transferase</keyword>
<comment type="catalytic activity">
    <reaction evidence="7">
        <text>L-threonyl-[protein] + ATP = O-phospho-L-threonyl-[protein] + ADP + H(+)</text>
        <dbReference type="Rhea" id="RHEA:46608"/>
        <dbReference type="Rhea" id="RHEA-COMP:11060"/>
        <dbReference type="Rhea" id="RHEA-COMP:11605"/>
        <dbReference type="ChEBI" id="CHEBI:15378"/>
        <dbReference type="ChEBI" id="CHEBI:30013"/>
        <dbReference type="ChEBI" id="CHEBI:30616"/>
        <dbReference type="ChEBI" id="CHEBI:61977"/>
        <dbReference type="ChEBI" id="CHEBI:456216"/>
        <dbReference type="EC" id="2.7.11.1"/>
    </reaction>
</comment>
<evidence type="ECO:0000256" key="4">
    <source>
        <dbReference type="ARBA" id="ARBA00022741"/>
    </source>
</evidence>
<evidence type="ECO:0000256" key="6">
    <source>
        <dbReference type="ARBA" id="ARBA00022840"/>
    </source>
</evidence>
<evidence type="ECO:0000256" key="2">
    <source>
        <dbReference type="ARBA" id="ARBA00022527"/>
    </source>
</evidence>
<sequence>MLHGKDDIQYNWINGAESLEKYKLRGYHPIMIRDMLHKQYCIVDKLGFRGYSTVWLAKDTQLNHYIAVKVGIVNLLPHKSKILQALLVPQPSSLSTHSGHKSIPLPLDEFELCSPNGTHPYYTMTPVRCNLRKISFSCLFPLEVTCALSAGLTLAIAYMHSQDYVHRDIHLYNILVKLPSSFDQLPIKQLYETYGKPQTVPVTQCNGKLLPPNVPATAIIPHHLANIWSLATTIWEILGMKVIFSSEFITADEIVSQQINVLGLMLSSW</sequence>
<name>A0A0J6FNW4_COCPO</name>
<evidence type="ECO:0000313" key="10">
    <source>
        <dbReference type="EMBL" id="KMM71115.1"/>
    </source>
</evidence>
<evidence type="ECO:0000313" key="11">
    <source>
        <dbReference type="Proteomes" id="UP000054567"/>
    </source>
</evidence>
<keyword evidence="2" id="KW-0723">Serine/threonine-protein kinase</keyword>
<organism evidence="10 11">
    <name type="scientific">Coccidioides posadasii RMSCC 3488</name>
    <dbReference type="NCBI Taxonomy" id="454284"/>
    <lineage>
        <taxon>Eukaryota</taxon>
        <taxon>Fungi</taxon>
        <taxon>Dikarya</taxon>
        <taxon>Ascomycota</taxon>
        <taxon>Pezizomycotina</taxon>
        <taxon>Eurotiomycetes</taxon>
        <taxon>Eurotiomycetidae</taxon>
        <taxon>Onygenales</taxon>
        <taxon>Onygenaceae</taxon>
        <taxon>Coccidioides</taxon>
    </lineage>
</organism>
<evidence type="ECO:0000256" key="7">
    <source>
        <dbReference type="ARBA" id="ARBA00047899"/>
    </source>
</evidence>
<gene>
    <name evidence="10" type="ORF">CPAG_07422</name>
</gene>
<dbReference type="InterPro" id="IPR000719">
    <property type="entry name" value="Prot_kinase_dom"/>
</dbReference>
<evidence type="ECO:0000256" key="5">
    <source>
        <dbReference type="ARBA" id="ARBA00022777"/>
    </source>
</evidence>
<dbReference type="EC" id="2.7.11.1" evidence="1"/>
<dbReference type="InterPro" id="IPR011009">
    <property type="entry name" value="Kinase-like_dom_sf"/>
</dbReference>
<evidence type="ECO:0000256" key="1">
    <source>
        <dbReference type="ARBA" id="ARBA00012513"/>
    </source>
</evidence>
<reference evidence="11" key="3">
    <citation type="journal article" date="2010" name="Genome Res.">
        <title>Population genomic sequencing of Coccidioides fungi reveals recent hybridization and transposon control.</title>
        <authorList>
            <person name="Neafsey D.E."/>
            <person name="Barker B.M."/>
            <person name="Sharpton T.J."/>
            <person name="Stajich J.E."/>
            <person name="Park D.J."/>
            <person name="Whiston E."/>
            <person name="Hung C.-Y."/>
            <person name="McMahan C."/>
            <person name="White J."/>
            <person name="Sykes S."/>
            <person name="Heiman D."/>
            <person name="Young S."/>
            <person name="Zeng Q."/>
            <person name="Abouelleil A."/>
            <person name="Aftuck L."/>
            <person name="Bessette D."/>
            <person name="Brown A."/>
            <person name="FitzGerald M."/>
            <person name="Lui A."/>
            <person name="Macdonald J.P."/>
            <person name="Priest M."/>
            <person name="Orbach M.J."/>
            <person name="Galgiani J.N."/>
            <person name="Kirkland T.N."/>
            <person name="Cole G.T."/>
            <person name="Birren B.W."/>
            <person name="Henn M.R."/>
            <person name="Taylor J.W."/>
            <person name="Rounsley S.D."/>
        </authorList>
    </citation>
    <scope>NUCLEOTIDE SEQUENCE [LARGE SCALE GENOMIC DNA]</scope>
    <source>
        <strain evidence="11">RMSCC 3488</strain>
    </source>
</reference>
<reference evidence="11" key="2">
    <citation type="journal article" date="2009" name="Genome Res.">
        <title>Comparative genomic analyses of the human fungal pathogens Coccidioides and their relatives.</title>
        <authorList>
            <person name="Sharpton T.J."/>
            <person name="Stajich J.E."/>
            <person name="Rounsley S.D."/>
            <person name="Gardner M.J."/>
            <person name="Wortman J.R."/>
            <person name="Jordar V.S."/>
            <person name="Maiti R."/>
            <person name="Kodira C.D."/>
            <person name="Neafsey D.E."/>
            <person name="Zeng Q."/>
            <person name="Hung C.-Y."/>
            <person name="McMahan C."/>
            <person name="Muszewska A."/>
            <person name="Grynberg M."/>
            <person name="Mandel M.A."/>
            <person name="Kellner E.M."/>
            <person name="Barker B.M."/>
            <person name="Galgiani J.N."/>
            <person name="Orbach M.J."/>
            <person name="Kirkland T.N."/>
            <person name="Cole G.T."/>
            <person name="Henn M.R."/>
            <person name="Birren B.W."/>
            <person name="Taylor J.W."/>
        </authorList>
    </citation>
    <scope>NUCLEOTIDE SEQUENCE [LARGE SCALE GENOMIC DNA]</scope>
    <source>
        <strain evidence="11">RMSCC 3488</strain>
    </source>
</reference>
<reference evidence="10 11" key="1">
    <citation type="submission" date="2007-06" db="EMBL/GenBank/DDBJ databases">
        <title>The Genome Sequence of Coccidioides posadasii RMSCC_3488.</title>
        <authorList>
            <consortium name="Coccidioides Genome Resources Consortium"/>
            <consortium name="The Broad Institute Genome Sequencing Platform"/>
            <person name="Henn M.R."/>
            <person name="Sykes S."/>
            <person name="Young S."/>
            <person name="Jaffe D."/>
            <person name="Berlin A."/>
            <person name="Alvarez P."/>
            <person name="Butler J."/>
            <person name="Gnerre S."/>
            <person name="Grabherr M."/>
            <person name="Mauceli E."/>
            <person name="Brockman W."/>
            <person name="Kodira C."/>
            <person name="Alvarado L."/>
            <person name="Zeng Q."/>
            <person name="Crawford M."/>
            <person name="Antoine C."/>
            <person name="Devon K."/>
            <person name="Galgiani J."/>
            <person name="Orsborn K."/>
            <person name="Lewis M.L."/>
            <person name="Nusbaum C."/>
            <person name="Galagan J."/>
            <person name="Birren B."/>
        </authorList>
    </citation>
    <scope>NUCLEOTIDE SEQUENCE [LARGE SCALE GENOMIC DNA]</scope>
    <source>
        <strain evidence="10 11">RMSCC 3488</strain>
    </source>
</reference>
<dbReference type="VEuPathDB" id="FungiDB:CPAG_07422"/>
<evidence type="ECO:0000256" key="3">
    <source>
        <dbReference type="ARBA" id="ARBA00022679"/>
    </source>
</evidence>
<dbReference type="GO" id="GO:0050684">
    <property type="term" value="P:regulation of mRNA processing"/>
    <property type="evidence" value="ECO:0007669"/>
    <property type="project" value="TreeGrafter"/>
</dbReference>
<feature type="domain" description="Protein kinase" evidence="9">
    <location>
        <begin position="40"/>
        <end position="269"/>
    </location>
</feature>
<dbReference type="PROSITE" id="PS50011">
    <property type="entry name" value="PROTEIN_KINASE_DOM"/>
    <property type="match status" value="1"/>
</dbReference>
<dbReference type="EMBL" id="DS268112">
    <property type="protein sequence ID" value="KMM71115.1"/>
    <property type="molecule type" value="Genomic_DNA"/>
</dbReference>
<dbReference type="SMART" id="SM00220">
    <property type="entry name" value="S_TKc"/>
    <property type="match status" value="1"/>
</dbReference>
<dbReference type="GO" id="GO:0000245">
    <property type="term" value="P:spliceosomal complex assembly"/>
    <property type="evidence" value="ECO:0007669"/>
    <property type="project" value="TreeGrafter"/>
</dbReference>
<dbReference type="SUPFAM" id="SSF56112">
    <property type="entry name" value="Protein kinase-like (PK-like)"/>
    <property type="match status" value="1"/>
</dbReference>
<dbReference type="OrthoDB" id="4206417at2759"/>
<comment type="catalytic activity">
    <reaction evidence="8">
        <text>L-seryl-[protein] + ATP = O-phospho-L-seryl-[protein] + ADP + H(+)</text>
        <dbReference type="Rhea" id="RHEA:17989"/>
        <dbReference type="Rhea" id="RHEA-COMP:9863"/>
        <dbReference type="Rhea" id="RHEA-COMP:11604"/>
        <dbReference type="ChEBI" id="CHEBI:15378"/>
        <dbReference type="ChEBI" id="CHEBI:29999"/>
        <dbReference type="ChEBI" id="CHEBI:30616"/>
        <dbReference type="ChEBI" id="CHEBI:83421"/>
        <dbReference type="ChEBI" id="CHEBI:456216"/>
        <dbReference type="EC" id="2.7.11.1"/>
    </reaction>
</comment>
<dbReference type="GO" id="GO:0004674">
    <property type="term" value="F:protein serine/threonine kinase activity"/>
    <property type="evidence" value="ECO:0007669"/>
    <property type="project" value="UniProtKB-KW"/>
</dbReference>
<evidence type="ECO:0000256" key="8">
    <source>
        <dbReference type="ARBA" id="ARBA00048679"/>
    </source>
</evidence>
<dbReference type="PANTHER" id="PTHR47634">
    <property type="entry name" value="PROTEIN KINASE DOMAIN-CONTAINING PROTEIN-RELATED"/>
    <property type="match status" value="1"/>
</dbReference>
<dbReference type="PANTHER" id="PTHR47634:SF9">
    <property type="entry name" value="PROTEIN KINASE DOMAIN-CONTAINING PROTEIN-RELATED"/>
    <property type="match status" value="1"/>
</dbReference>
<dbReference type="AlphaFoldDB" id="A0A0J6FNW4"/>